<dbReference type="Pfam" id="PF07683">
    <property type="entry name" value="CobW_C"/>
    <property type="match status" value="1"/>
</dbReference>
<dbReference type="PANTHER" id="PTHR13748">
    <property type="entry name" value="COBW-RELATED"/>
    <property type="match status" value="1"/>
</dbReference>
<feature type="domain" description="CobW/HypB/UreG nucleotide-binding" evidence="2">
    <location>
        <begin position="10"/>
        <end position="184"/>
    </location>
</feature>
<dbReference type="Proteomes" id="UP000189800">
    <property type="component" value="Unassembled WGS sequence"/>
</dbReference>
<accession>A0A1T0CKU6</accession>
<dbReference type="STRING" id="470453.B0680_08690"/>
<keyword evidence="5" id="KW-1185">Reference proteome</keyword>
<organism evidence="4 5">
    <name type="scientific">Moraxella pluranimalium</name>
    <dbReference type="NCBI Taxonomy" id="470453"/>
    <lineage>
        <taxon>Bacteria</taxon>
        <taxon>Pseudomonadati</taxon>
        <taxon>Pseudomonadota</taxon>
        <taxon>Gammaproteobacteria</taxon>
        <taxon>Moraxellales</taxon>
        <taxon>Moraxellaceae</taxon>
        <taxon>Moraxella</taxon>
    </lineage>
</organism>
<proteinExistence type="predicted"/>
<evidence type="ECO:0000259" key="2">
    <source>
        <dbReference type="Pfam" id="PF02492"/>
    </source>
</evidence>
<evidence type="ECO:0000313" key="5">
    <source>
        <dbReference type="Proteomes" id="UP000189800"/>
    </source>
</evidence>
<dbReference type="OrthoDB" id="9808822at2"/>
<dbReference type="RefSeq" id="WP_078254709.1">
    <property type="nucleotide sequence ID" value="NZ_MUYU01000023.1"/>
</dbReference>
<reference evidence="4 5" key="1">
    <citation type="submission" date="2017-02" db="EMBL/GenBank/DDBJ databases">
        <title>Draft genome sequence of Moraxella pluranimalium CCUG 54913T type strain.</title>
        <authorList>
            <person name="Salva-Serra F."/>
            <person name="Engstrom-Jakobsson H."/>
            <person name="Thorell K."/>
            <person name="Jaen-Luchoro D."/>
            <person name="Gonzales-Siles L."/>
            <person name="Karlsson R."/>
            <person name="Yazdan S."/>
            <person name="Boulund F."/>
            <person name="Johnning A."/>
            <person name="Engstrand L."/>
            <person name="Kristiansson E."/>
            <person name="Moore E."/>
        </authorList>
    </citation>
    <scope>NUCLEOTIDE SEQUENCE [LARGE SCALE GENOMIC DNA]</scope>
    <source>
        <strain evidence="4 5">CCUG 54913</strain>
    </source>
</reference>
<dbReference type="PANTHER" id="PTHR13748:SF46">
    <property type="entry name" value="ZINC CHAPERONE YEIR"/>
    <property type="match status" value="1"/>
</dbReference>
<evidence type="ECO:0000259" key="3">
    <source>
        <dbReference type="Pfam" id="PF07683"/>
    </source>
</evidence>
<gene>
    <name evidence="4" type="ORF">B0680_08690</name>
</gene>
<dbReference type="Pfam" id="PF02492">
    <property type="entry name" value="cobW"/>
    <property type="match status" value="1"/>
</dbReference>
<dbReference type="AlphaFoldDB" id="A0A1T0CKU6"/>
<feature type="domain" description="CobW C-terminal" evidence="3">
    <location>
        <begin position="246"/>
        <end position="317"/>
    </location>
</feature>
<name>A0A1T0CKU6_9GAMM</name>
<dbReference type="InterPro" id="IPR011629">
    <property type="entry name" value="CobW-like_C"/>
</dbReference>
<dbReference type="SUPFAM" id="SSF52540">
    <property type="entry name" value="P-loop containing nucleoside triphosphate hydrolases"/>
    <property type="match status" value="1"/>
</dbReference>
<sequence length="337" mass="37384">MNLQPISATPTTIVTGFLGAGKTTLINQLIHHKACDERWALLINEFGKIGIDSGLIDNDDDIAIKEVSGGCICCSSQLPLQIALVRLLGTHKPNRLLIEPTGLAHPDELLSQLTQPHWQTSLNIRAVICVLSGTQWAQDKYRQHDGYIAHVRHADVVVCNRTDDIDVDALTAWIGEINPQAMVVFGIDDIDVKALLNTAHTPRTPSAIISLGSNLTHPASTDTEQESDTTLPFRYHEMMGTHHVGGWRLPSDWQFDSYELQKWLLSRTDYLRIKGIIHTTEGWLMLNIAPDGISISDTDERADSRLEMIFGQMVDDAVWQAWGGELMGMVKSQQPPA</sequence>
<dbReference type="EMBL" id="MUYU01000023">
    <property type="protein sequence ID" value="OOS22972.1"/>
    <property type="molecule type" value="Genomic_DNA"/>
</dbReference>
<dbReference type="InterPro" id="IPR003495">
    <property type="entry name" value="CobW/HypB/UreG_nucleotide-bd"/>
</dbReference>
<dbReference type="GO" id="GO:0005737">
    <property type="term" value="C:cytoplasm"/>
    <property type="evidence" value="ECO:0007669"/>
    <property type="project" value="TreeGrafter"/>
</dbReference>
<dbReference type="Gene3D" id="3.40.50.300">
    <property type="entry name" value="P-loop containing nucleotide triphosphate hydrolases"/>
    <property type="match status" value="1"/>
</dbReference>
<protein>
    <submittedName>
        <fullName evidence="4">Cobalamin biosynthesis protein P47K</fullName>
    </submittedName>
</protein>
<dbReference type="InterPro" id="IPR027417">
    <property type="entry name" value="P-loop_NTPase"/>
</dbReference>
<dbReference type="InterPro" id="IPR051316">
    <property type="entry name" value="Zinc-reg_GTPase_activator"/>
</dbReference>
<evidence type="ECO:0000256" key="1">
    <source>
        <dbReference type="ARBA" id="ARBA00045658"/>
    </source>
</evidence>
<evidence type="ECO:0000313" key="4">
    <source>
        <dbReference type="EMBL" id="OOS22972.1"/>
    </source>
</evidence>
<dbReference type="CDD" id="cd03112">
    <property type="entry name" value="CobW-like"/>
    <property type="match status" value="1"/>
</dbReference>
<comment type="caution">
    <text evidence="4">The sequence shown here is derived from an EMBL/GenBank/DDBJ whole genome shotgun (WGS) entry which is preliminary data.</text>
</comment>
<comment type="function">
    <text evidence="1">Zinc chaperone that directly transfers zinc cofactor to target proteins, thereby activating them. Zinc is transferred from the CXCC motif in the GTPase domain to the zinc binding site in target proteins in a process requiring GTP hydrolysis.</text>
</comment>